<evidence type="ECO:0000256" key="1">
    <source>
        <dbReference type="ARBA" id="ARBA00023015"/>
    </source>
</evidence>
<comment type="caution">
    <text evidence="7">The sequence shown here is derived from an EMBL/GenBank/DDBJ whole genome shotgun (WGS) entry which is preliminary data.</text>
</comment>
<dbReference type="PANTHER" id="PTHR30055">
    <property type="entry name" value="HTH-TYPE TRANSCRIPTIONAL REGULATOR RUTR"/>
    <property type="match status" value="1"/>
</dbReference>
<name>A0A4Y3RB20_9ACTN</name>
<dbReference type="PANTHER" id="PTHR30055:SF243">
    <property type="entry name" value="HTH-TYPE TRANSCRIPTIONAL REGULATOR RV1816"/>
    <property type="match status" value="1"/>
</dbReference>
<evidence type="ECO:0000256" key="2">
    <source>
        <dbReference type="ARBA" id="ARBA00023125"/>
    </source>
</evidence>
<evidence type="ECO:0000256" key="5">
    <source>
        <dbReference type="SAM" id="MobiDB-lite"/>
    </source>
</evidence>
<dbReference type="InterPro" id="IPR050109">
    <property type="entry name" value="HTH-type_TetR-like_transc_reg"/>
</dbReference>
<dbReference type="InterPro" id="IPR009057">
    <property type="entry name" value="Homeodomain-like_sf"/>
</dbReference>
<reference evidence="7 8" key="1">
    <citation type="submission" date="2019-06" db="EMBL/GenBank/DDBJ databases">
        <title>Whole genome shotgun sequence of Streptomyces gardneri NBRC 12865.</title>
        <authorList>
            <person name="Hosoyama A."/>
            <person name="Uohara A."/>
            <person name="Ohji S."/>
            <person name="Ichikawa N."/>
        </authorList>
    </citation>
    <scope>NUCLEOTIDE SEQUENCE [LARGE SCALE GENOMIC DNA]</scope>
    <source>
        <strain evidence="7 8">NBRC 12865</strain>
    </source>
</reference>
<dbReference type="GO" id="GO:0000976">
    <property type="term" value="F:transcription cis-regulatory region binding"/>
    <property type="evidence" value="ECO:0007669"/>
    <property type="project" value="TreeGrafter"/>
</dbReference>
<feature type="DNA-binding region" description="H-T-H motif" evidence="4">
    <location>
        <begin position="47"/>
        <end position="66"/>
    </location>
</feature>
<evidence type="ECO:0000313" key="7">
    <source>
        <dbReference type="EMBL" id="GEB54955.1"/>
    </source>
</evidence>
<feature type="region of interest" description="Disordered" evidence="5">
    <location>
        <begin position="1"/>
        <end position="22"/>
    </location>
</feature>
<sequence length="266" mass="28488">MTGTSEARTGTPPAGRGRRERLRAETTAEIKDTALRLMASGGPDAITLRAIAREMGMTANAIYGYFATRDDLVTTLIDDVYSALADAVDAAWANTPAEDPAARILAWTRAFRAWALTNPEGFRLVYGDPVPGYRAPEEGPAPDAARRVCTGLAGLAAAAWPYAEPLYRDSAFTWTDFDAGLLDKVRPAFPDLPPAGVALALRLWGHLHGLVALEVYGHLGRQTTSPDKLFQEELTRLVTTLGVPRTDAPTDGPSQGRGQGGRSTAR</sequence>
<dbReference type="InterPro" id="IPR025996">
    <property type="entry name" value="MT1864/Rv1816-like_C"/>
</dbReference>
<feature type="domain" description="HTH tetR-type" evidence="6">
    <location>
        <begin position="24"/>
        <end position="84"/>
    </location>
</feature>
<proteinExistence type="predicted"/>
<dbReference type="InterPro" id="IPR036271">
    <property type="entry name" value="Tet_transcr_reg_TetR-rel_C_sf"/>
</dbReference>
<dbReference type="InterPro" id="IPR001647">
    <property type="entry name" value="HTH_TetR"/>
</dbReference>
<evidence type="ECO:0000313" key="8">
    <source>
        <dbReference type="Proteomes" id="UP000315226"/>
    </source>
</evidence>
<feature type="region of interest" description="Disordered" evidence="5">
    <location>
        <begin position="242"/>
        <end position="266"/>
    </location>
</feature>
<protein>
    <submittedName>
        <fullName evidence="7">TetR family transcriptional regulator</fullName>
    </submittedName>
</protein>
<accession>A0A4Y3RB20</accession>
<dbReference type="PROSITE" id="PS50977">
    <property type="entry name" value="HTH_TETR_2"/>
    <property type="match status" value="1"/>
</dbReference>
<gene>
    <name evidence="7" type="ORF">SGA01_05600</name>
</gene>
<feature type="compositionally biased region" description="Gly residues" evidence="5">
    <location>
        <begin position="255"/>
        <end position="266"/>
    </location>
</feature>
<evidence type="ECO:0000256" key="4">
    <source>
        <dbReference type="PROSITE-ProRule" id="PRU00335"/>
    </source>
</evidence>
<keyword evidence="3" id="KW-0804">Transcription</keyword>
<organism evidence="7 8">
    <name type="scientific">Streptomyces gardneri</name>
    <dbReference type="NCBI Taxonomy" id="66892"/>
    <lineage>
        <taxon>Bacteria</taxon>
        <taxon>Bacillati</taxon>
        <taxon>Actinomycetota</taxon>
        <taxon>Actinomycetes</taxon>
        <taxon>Kitasatosporales</taxon>
        <taxon>Streptomycetaceae</taxon>
        <taxon>Streptomyces</taxon>
    </lineage>
</organism>
<dbReference type="Proteomes" id="UP000315226">
    <property type="component" value="Unassembled WGS sequence"/>
</dbReference>
<dbReference type="AlphaFoldDB" id="A0A4Y3RB20"/>
<dbReference type="SUPFAM" id="SSF48498">
    <property type="entry name" value="Tetracyclin repressor-like, C-terminal domain"/>
    <property type="match status" value="1"/>
</dbReference>
<dbReference type="Pfam" id="PF00440">
    <property type="entry name" value="TetR_N"/>
    <property type="match status" value="1"/>
</dbReference>
<keyword evidence="8" id="KW-1185">Reference proteome</keyword>
<dbReference type="Gene3D" id="1.10.357.10">
    <property type="entry name" value="Tetracycline Repressor, domain 2"/>
    <property type="match status" value="1"/>
</dbReference>
<dbReference type="Pfam" id="PF13305">
    <property type="entry name" value="TetR_C_33"/>
    <property type="match status" value="1"/>
</dbReference>
<evidence type="ECO:0000259" key="6">
    <source>
        <dbReference type="PROSITE" id="PS50977"/>
    </source>
</evidence>
<dbReference type="GO" id="GO:0003700">
    <property type="term" value="F:DNA-binding transcription factor activity"/>
    <property type="evidence" value="ECO:0007669"/>
    <property type="project" value="TreeGrafter"/>
</dbReference>
<dbReference type="OrthoDB" id="3210322at2"/>
<keyword evidence="2 4" id="KW-0238">DNA-binding</keyword>
<evidence type="ECO:0000256" key="3">
    <source>
        <dbReference type="ARBA" id="ARBA00023163"/>
    </source>
</evidence>
<dbReference type="RefSeq" id="WP_141292948.1">
    <property type="nucleotide sequence ID" value="NZ_BJMN01000005.1"/>
</dbReference>
<dbReference type="EMBL" id="BJMN01000005">
    <property type="protein sequence ID" value="GEB54955.1"/>
    <property type="molecule type" value="Genomic_DNA"/>
</dbReference>
<keyword evidence="1" id="KW-0805">Transcription regulation</keyword>
<dbReference type="SUPFAM" id="SSF46689">
    <property type="entry name" value="Homeodomain-like"/>
    <property type="match status" value="1"/>
</dbReference>